<feature type="binding site" evidence="9">
    <location>
        <position position="128"/>
    </location>
    <ligand>
        <name>L-histidine</name>
        <dbReference type="ChEBI" id="CHEBI:57595"/>
    </ligand>
</feature>
<evidence type="ECO:0000256" key="7">
    <source>
        <dbReference type="ARBA" id="ARBA00025246"/>
    </source>
</evidence>
<keyword evidence="11" id="KW-0808">Transferase</keyword>
<dbReference type="PIRSF" id="PIRSF001549">
    <property type="entry name" value="His-tRNA_synth"/>
    <property type="match status" value="1"/>
</dbReference>
<keyword evidence="11" id="KW-0328">Glycosyltransferase</keyword>
<feature type="binding site" evidence="9">
    <location>
        <position position="114"/>
    </location>
    <ligand>
        <name>L-histidine</name>
        <dbReference type="ChEBI" id="CHEBI:57595"/>
    </ligand>
</feature>
<dbReference type="Pfam" id="PF13393">
    <property type="entry name" value="tRNA-synt_His"/>
    <property type="match status" value="1"/>
</dbReference>
<dbReference type="InterPro" id="IPR004517">
    <property type="entry name" value="HisZ"/>
</dbReference>
<dbReference type="GO" id="GO:0016757">
    <property type="term" value="F:glycosyltransferase activity"/>
    <property type="evidence" value="ECO:0007669"/>
    <property type="project" value="UniProtKB-KW"/>
</dbReference>
<dbReference type="HAMAP" id="MF_00125">
    <property type="entry name" value="HisZ"/>
    <property type="match status" value="1"/>
</dbReference>
<name>A0A3N1M7U5_9PROT</name>
<dbReference type="PANTHER" id="PTHR43707:SF1">
    <property type="entry name" value="HISTIDINE--TRNA LIGASE, MITOCHONDRIAL-RELATED"/>
    <property type="match status" value="1"/>
</dbReference>
<dbReference type="GO" id="GO:0006427">
    <property type="term" value="P:histidyl-tRNA aminoacylation"/>
    <property type="evidence" value="ECO:0007669"/>
    <property type="project" value="TreeGrafter"/>
</dbReference>
<keyword evidence="12" id="KW-1185">Reference proteome</keyword>
<dbReference type="OrthoDB" id="9769617at2"/>
<dbReference type="InterPro" id="IPR004516">
    <property type="entry name" value="HisRS/HisZ"/>
</dbReference>
<dbReference type="Gene3D" id="3.30.930.10">
    <property type="entry name" value="Bira Bifunctional Protein, Domain 2"/>
    <property type="match status" value="1"/>
</dbReference>
<evidence type="ECO:0000256" key="8">
    <source>
        <dbReference type="HAMAP-Rule" id="MF_00125"/>
    </source>
</evidence>
<evidence type="ECO:0000256" key="4">
    <source>
        <dbReference type="ARBA" id="ARBA00011496"/>
    </source>
</evidence>
<keyword evidence="6 8" id="KW-0963">Cytoplasm</keyword>
<reference evidence="11 12" key="1">
    <citation type="submission" date="2018-11" db="EMBL/GenBank/DDBJ databases">
        <title>Genomic Encyclopedia of Type Strains, Phase IV (KMG-IV): sequencing the most valuable type-strain genomes for metagenomic binning, comparative biology and taxonomic classification.</title>
        <authorList>
            <person name="Goeker M."/>
        </authorList>
    </citation>
    <scope>NUCLEOTIDE SEQUENCE [LARGE SCALE GENOMIC DNA]</scope>
    <source>
        <strain evidence="11 12">DSM 5900</strain>
    </source>
</reference>
<feature type="binding site" evidence="9">
    <location>
        <position position="132"/>
    </location>
    <ligand>
        <name>L-histidine</name>
        <dbReference type="ChEBI" id="CHEBI:57595"/>
    </ligand>
</feature>
<comment type="caution">
    <text evidence="11">The sequence shown here is derived from an EMBL/GenBank/DDBJ whole genome shotgun (WGS) entry which is preliminary data.</text>
</comment>
<comment type="pathway">
    <text evidence="2 8">Amino-acid biosynthesis; L-histidine biosynthesis; L-histidine from 5-phospho-alpha-D-ribose 1-diphosphate: step 1/9.</text>
</comment>
<dbReference type="PANTHER" id="PTHR43707">
    <property type="entry name" value="HISTIDYL-TRNA SYNTHETASE"/>
    <property type="match status" value="1"/>
</dbReference>
<dbReference type="EMBL" id="RJKX01000013">
    <property type="protein sequence ID" value="ROP99760.1"/>
    <property type="molecule type" value="Genomic_DNA"/>
</dbReference>
<evidence type="ECO:0000313" key="12">
    <source>
        <dbReference type="Proteomes" id="UP000278222"/>
    </source>
</evidence>
<organism evidence="11 12">
    <name type="scientific">Stella humosa</name>
    <dbReference type="NCBI Taxonomy" id="94"/>
    <lineage>
        <taxon>Bacteria</taxon>
        <taxon>Pseudomonadati</taxon>
        <taxon>Pseudomonadota</taxon>
        <taxon>Alphaproteobacteria</taxon>
        <taxon>Rhodospirillales</taxon>
        <taxon>Stellaceae</taxon>
        <taxon>Stella</taxon>
    </lineage>
</organism>
<proteinExistence type="inferred from homology"/>
<feature type="binding site" evidence="9">
    <location>
        <begin position="84"/>
        <end position="86"/>
    </location>
    <ligand>
        <name>L-histidine</name>
        <dbReference type="ChEBI" id="CHEBI:57595"/>
    </ligand>
</feature>
<evidence type="ECO:0000256" key="1">
    <source>
        <dbReference type="ARBA" id="ARBA00004496"/>
    </source>
</evidence>
<gene>
    <name evidence="8" type="primary">hisZ</name>
    <name evidence="11" type="ORF">EDC65_1547</name>
</gene>
<keyword evidence="8" id="KW-0028">Amino-acid biosynthesis</keyword>
<dbReference type="Proteomes" id="UP000278222">
    <property type="component" value="Unassembled WGS sequence"/>
</dbReference>
<dbReference type="GO" id="GO:0000105">
    <property type="term" value="P:L-histidine biosynthetic process"/>
    <property type="evidence" value="ECO:0007669"/>
    <property type="project" value="UniProtKB-UniRule"/>
</dbReference>
<dbReference type="RefSeq" id="WP_123689114.1">
    <property type="nucleotide sequence ID" value="NZ_RJKX01000013.1"/>
</dbReference>
<feature type="domain" description="Class II Histidinyl-tRNA synthetase (HisRS)-like catalytic core" evidence="10">
    <location>
        <begin position="13"/>
        <end position="315"/>
    </location>
</feature>
<evidence type="ECO:0000256" key="9">
    <source>
        <dbReference type="PIRSR" id="PIRSR001549-1"/>
    </source>
</evidence>
<comment type="function">
    <text evidence="7 8">Required for the first step of histidine biosynthesis. May allow the feedback regulation of ATP phosphoribosyltransferase activity by histidine.</text>
</comment>
<accession>A0A3N1M7U5</accession>
<keyword evidence="8" id="KW-0368">Histidine biosynthesis</keyword>
<dbReference type="GO" id="GO:0005737">
    <property type="term" value="C:cytoplasm"/>
    <property type="evidence" value="ECO:0007669"/>
    <property type="project" value="UniProtKB-SubCell"/>
</dbReference>
<protein>
    <recommendedName>
        <fullName evidence="5 8">ATP phosphoribosyltransferase regulatory subunit</fullName>
    </recommendedName>
</protein>
<dbReference type="AlphaFoldDB" id="A0A3N1M7U5"/>
<evidence type="ECO:0000313" key="11">
    <source>
        <dbReference type="EMBL" id="ROP99760.1"/>
    </source>
</evidence>
<dbReference type="InterPro" id="IPR041715">
    <property type="entry name" value="HisRS-like_core"/>
</dbReference>
<dbReference type="SUPFAM" id="SSF55681">
    <property type="entry name" value="Class II aaRS and biotin synthetases"/>
    <property type="match status" value="1"/>
</dbReference>
<dbReference type="InterPro" id="IPR045864">
    <property type="entry name" value="aa-tRNA-synth_II/BPL/LPL"/>
</dbReference>
<evidence type="ECO:0000256" key="5">
    <source>
        <dbReference type="ARBA" id="ARBA00020397"/>
    </source>
</evidence>
<comment type="similarity">
    <text evidence="3 8">Belongs to the class-II aminoacyl-tRNA synthetase family. HisZ subfamily.</text>
</comment>
<evidence type="ECO:0000259" key="10">
    <source>
        <dbReference type="Pfam" id="PF13393"/>
    </source>
</evidence>
<dbReference type="UniPathway" id="UPA00031">
    <property type="reaction ID" value="UER00006"/>
</dbReference>
<evidence type="ECO:0000256" key="3">
    <source>
        <dbReference type="ARBA" id="ARBA00005539"/>
    </source>
</evidence>
<comment type="miscellaneous">
    <text evidence="8">This function is generally fulfilled by the C-terminal part of HisG, which is missing in some bacteria such as this one.</text>
</comment>
<evidence type="ECO:0000256" key="2">
    <source>
        <dbReference type="ARBA" id="ARBA00004667"/>
    </source>
</evidence>
<evidence type="ECO:0000256" key="6">
    <source>
        <dbReference type="ARBA" id="ARBA00022490"/>
    </source>
</evidence>
<comment type="subcellular location">
    <subcellularLocation>
        <location evidence="1 8">Cytoplasm</location>
    </subcellularLocation>
</comment>
<dbReference type="GO" id="GO:0004821">
    <property type="term" value="F:histidine-tRNA ligase activity"/>
    <property type="evidence" value="ECO:0007669"/>
    <property type="project" value="TreeGrafter"/>
</dbReference>
<feature type="binding site" evidence="9">
    <location>
        <position position="268"/>
    </location>
    <ligand>
        <name>L-histidine</name>
        <dbReference type="ChEBI" id="CHEBI:57595"/>
    </ligand>
</feature>
<comment type="subunit">
    <text evidence="4 8">Heteromultimer composed of HisG and HisZ subunits.</text>
</comment>
<sequence length="380" mass="39845">MNEPIHPGLLPAGLADLLPHEAAFEAAVVAQLMARLAQSGYDRVKPPLFEFEDSLLAGAGAALASDTFRLMDPISQRMIGLRADMTPQVARIAATRLVRQPRPLRLSYAGQVLRVRGSQLRPERQLGQVGAELIGVASAAADAEVIALAAEAVEGLGIDGLSIDLTTPTLVPAVCRELGLDGVAEARVRAAIDRKDAAALERAGGAGRHILGGLLAASGPADRALETLAAMTLPAIAAREVATLAEVVALVRATLPAVTLTVDPVENRGFEYRTGISFTLFARGIRGELGRGGRYEIGFGRDETATGFTLYTDALQLAAPRPAPDRRVFLPAGTQPAAARALRAAGWVTLQALDDAEPQAEAHRLGCTHRLSPAGEPVEI</sequence>